<keyword evidence="4 6" id="KW-1133">Transmembrane helix</keyword>
<dbReference type="EMBL" id="KV878973">
    <property type="protein sequence ID" value="OJK02249.1"/>
    <property type="molecule type" value="Genomic_DNA"/>
</dbReference>
<dbReference type="GO" id="GO:0022857">
    <property type="term" value="F:transmembrane transporter activity"/>
    <property type="evidence" value="ECO:0007669"/>
    <property type="project" value="InterPro"/>
</dbReference>
<dbReference type="PANTHER" id="PTHR43791:SF32">
    <property type="entry name" value="MAJOR FACILITATOR SUPERFAMILY (MFS) PROFILE DOMAIN-CONTAINING PROTEIN"/>
    <property type="match status" value="1"/>
</dbReference>
<dbReference type="OMA" id="YTMSTWY"/>
<feature type="transmembrane region" description="Helical" evidence="6">
    <location>
        <begin position="319"/>
        <end position="339"/>
    </location>
</feature>
<accession>A0A1L9X1T6</accession>
<name>A0A1L9X1T6_ASPA1</name>
<feature type="transmembrane region" description="Helical" evidence="6">
    <location>
        <begin position="409"/>
        <end position="429"/>
    </location>
</feature>
<protein>
    <recommendedName>
        <fullName evidence="7">Major facilitator superfamily (MFS) profile domain-containing protein</fullName>
    </recommendedName>
</protein>
<evidence type="ECO:0000256" key="3">
    <source>
        <dbReference type="ARBA" id="ARBA00022692"/>
    </source>
</evidence>
<keyword evidence="9" id="KW-1185">Reference proteome</keyword>
<feature type="transmembrane region" description="Helical" evidence="6">
    <location>
        <begin position="135"/>
        <end position="153"/>
    </location>
</feature>
<dbReference type="AlphaFoldDB" id="A0A1L9X1T6"/>
<dbReference type="GeneID" id="30974693"/>
<feature type="transmembrane region" description="Helical" evidence="6">
    <location>
        <begin position="345"/>
        <end position="363"/>
    </location>
</feature>
<proteinExistence type="predicted"/>
<dbReference type="VEuPathDB" id="FungiDB:ASPACDRAFT_41068"/>
<gene>
    <name evidence="8" type="ORF">ASPACDRAFT_41068</name>
</gene>
<evidence type="ECO:0000256" key="1">
    <source>
        <dbReference type="ARBA" id="ARBA00004141"/>
    </source>
</evidence>
<feature type="domain" description="Major facilitator superfamily (MFS) profile" evidence="7">
    <location>
        <begin position="39"/>
        <end position="469"/>
    </location>
</feature>
<evidence type="ECO:0000256" key="2">
    <source>
        <dbReference type="ARBA" id="ARBA00022448"/>
    </source>
</evidence>
<sequence>MFEIAEKSLGGEVLELEPSRPQWTKSAERRVRRKIDFILLPILGLAFFALQLDRGNISTVLTSTITSDLNITTNQINVGSQLLSAGIVLTEIPSNILLQRFGPKWWLSFQLLAWGFVATFQAFVSNYASFLATRLLLGLLEGGYIPGALFYLSTWYKKKELSSRVTLFFFGQMFSAATSNLISAGLLKLDQSQGLAGWRWVFLVEGLITIFIGIIFLLLLPTSTTNARPLLTHRFHWSYFTPDELEIIRQRYAADAHSNPTDDSRVRIRARDIWRTVRKPTIIQHFCFTLVSMSALSGLTTYTPTLIRSFGYDAIHANLLASVPVYCSMVLTFTFAYLSDRTNQRGLFVLLGSTWNLIGYICLREMPTTASRQHKYGTIVAASVGYAAMHILNVAWLAANCTTPQERSVALALVIMAANLSGISGGQIFRTGDAPLYRHGLTALCALAGAAWVQAVGLNVWYWVGGRKGSAHVKTAE</sequence>
<dbReference type="InterPro" id="IPR011701">
    <property type="entry name" value="MFS"/>
</dbReference>
<dbReference type="SUPFAM" id="SSF103473">
    <property type="entry name" value="MFS general substrate transporter"/>
    <property type="match status" value="1"/>
</dbReference>
<feature type="transmembrane region" description="Helical" evidence="6">
    <location>
        <begin position="105"/>
        <end position="123"/>
    </location>
</feature>
<keyword evidence="3 6" id="KW-0812">Transmembrane</keyword>
<keyword evidence="5 6" id="KW-0472">Membrane</keyword>
<dbReference type="PANTHER" id="PTHR43791">
    <property type="entry name" value="PERMEASE-RELATED"/>
    <property type="match status" value="1"/>
</dbReference>
<feature type="transmembrane region" description="Helical" evidence="6">
    <location>
        <begin position="199"/>
        <end position="220"/>
    </location>
</feature>
<feature type="transmembrane region" description="Helical" evidence="6">
    <location>
        <begin position="375"/>
        <end position="397"/>
    </location>
</feature>
<evidence type="ECO:0000259" key="7">
    <source>
        <dbReference type="PROSITE" id="PS50850"/>
    </source>
</evidence>
<dbReference type="InterPro" id="IPR020846">
    <property type="entry name" value="MFS_dom"/>
</dbReference>
<feature type="transmembrane region" description="Helical" evidence="6">
    <location>
        <begin position="165"/>
        <end position="187"/>
    </location>
</feature>
<dbReference type="GO" id="GO:0016020">
    <property type="term" value="C:membrane"/>
    <property type="evidence" value="ECO:0007669"/>
    <property type="project" value="UniProtKB-SubCell"/>
</dbReference>
<organism evidence="8 9">
    <name type="scientific">Aspergillus aculeatus (strain ATCC 16872 / CBS 172.66 / WB 5094)</name>
    <dbReference type="NCBI Taxonomy" id="690307"/>
    <lineage>
        <taxon>Eukaryota</taxon>
        <taxon>Fungi</taxon>
        <taxon>Dikarya</taxon>
        <taxon>Ascomycota</taxon>
        <taxon>Pezizomycotina</taxon>
        <taxon>Eurotiomycetes</taxon>
        <taxon>Eurotiomycetidae</taxon>
        <taxon>Eurotiales</taxon>
        <taxon>Aspergillaceae</taxon>
        <taxon>Aspergillus</taxon>
        <taxon>Aspergillus subgen. Circumdati</taxon>
    </lineage>
</organism>
<evidence type="ECO:0000256" key="4">
    <source>
        <dbReference type="ARBA" id="ARBA00022989"/>
    </source>
</evidence>
<feature type="transmembrane region" description="Helical" evidence="6">
    <location>
        <begin position="282"/>
        <end position="307"/>
    </location>
</feature>
<keyword evidence="2" id="KW-0813">Transport</keyword>
<dbReference type="RefSeq" id="XP_020058588.1">
    <property type="nucleotide sequence ID" value="XM_020200879.1"/>
</dbReference>
<feature type="transmembrane region" description="Helical" evidence="6">
    <location>
        <begin position="35"/>
        <end position="52"/>
    </location>
</feature>
<reference evidence="9" key="1">
    <citation type="journal article" date="2017" name="Genome Biol.">
        <title>Comparative genomics reveals high biological diversity and specific adaptations in the industrially and medically important fungal genus Aspergillus.</title>
        <authorList>
            <person name="de Vries R.P."/>
            <person name="Riley R."/>
            <person name="Wiebenga A."/>
            <person name="Aguilar-Osorio G."/>
            <person name="Amillis S."/>
            <person name="Uchima C.A."/>
            <person name="Anderluh G."/>
            <person name="Asadollahi M."/>
            <person name="Askin M."/>
            <person name="Barry K."/>
            <person name="Battaglia E."/>
            <person name="Bayram O."/>
            <person name="Benocci T."/>
            <person name="Braus-Stromeyer S.A."/>
            <person name="Caldana C."/>
            <person name="Canovas D."/>
            <person name="Cerqueira G.C."/>
            <person name="Chen F."/>
            <person name="Chen W."/>
            <person name="Choi C."/>
            <person name="Clum A."/>
            <person name="Dos Santos R.A."/>
            <person name="Damasio A.R."/>
            <person name="Diallinas G."/>
            <person name="Emri T."/>
            <person name="Fekete E."/>
            <person name="Flipphi M."/>
            <person name="Freyberg S."/>
            <person name="Gallo A."/>
            <person name="Gournas C."/>
            <person name="Habgood R."/>
            <person name="Hainaut M."/>
            <person name="Harispe M.L."/>
            <person name="Henrissat B."/>
            <person name="Hilden K.S."/>
            <person name="Hope R."/>
            <person name="Hossain A."/>
            <person name="Karabika E."/>
            <person name="Karaffa L."/>
            <person name="Karanyi Z."/>
            <person name="Krasevec N."/>
            <person name="Kuo A."/>
            <person name="Kusch H."/>
            <person name="LaButti K."/>
            <person name="Lagendijk E.L."/>
            <person name="Lapidus A."/>
            <person name="Levasseur A."/>
            <person name="Lindquist E."/>
            <person name="Lipzen A."/>
            <person name="Logrieco A.F."/>
            <person name="MacCabe A."/>
            <person name="Maekelae M.R."/>
            <person name="Malavazi I."/>
            <person name="Melin P."/>
            <person name="Meyer V."/>
            <person name="Mielnichuk N."/>
            <person name="Miskei M."/>
            <person name="Molnar A.P."/>
            <person name="Mule G."/>
            <person name="Ngan C.Y."/>
            <person name="Orejas M."/>
            <person name="Orosz E."/>
            <person name="Ouedraogo J.P."/>
            <person name="Overkamp K.M."/>
            <person name="Park H.-S."/>
            <person name="Perrone G."/>
            <person name="Piumi F."/>
            <person name="Punt P.J."/>
            <person name="Ram A.F."/>
            <person name="Ramon A."/>
            <person name="Rauscher S."/>
            <person name="Record E."/>
            <person name="Riano-Pachon D.M."/>
            <person name="Robert V."/>
            <person name="Roehrig J."/>
            <person name="Ruller R."/>
            <person name="Salamov A."/>
            <person name="Salih N.S."/>
            <person name="Samson R.A."/>
            <person name="Sandor E."/>
            <person name="Sanguinetti M."/>
            <person name="Schuetze T."/>
            <person name="Sepcic K."/>
            <person name="Shelest E."/>
            <person name="Sherlock G."/>
            <person name="Sophianopoulou V."/>
            <person name="Squina F.M."/>
            <person name="Sun H."/>
            <person name="Susca A."/>
            <person name="Todd R.B."/>
            <person name="Tsang A."/>
            <person name="Unkles S.E."/>
            <person name="van de Wiele N."/>
            <person name="van Rossen-Uffink D."/>
            <person name="Oliveira J.V."/>
            <person name="Vesth T.C."/>
            <person name="Visser J."/>
            <person name="Yu J.-H."/>
            <person name="Zhou M."/>
            <person name="Andersen M.R."/>
            <person name="Archer D.B."/>
            <person name="Baker S.E."/>
            <person name="Benoit I."/>
            <person name="Brakhage A.A."/>
            <person name="Braus G.H."/>
            <person name="Fischer R."/>
            <person name="Frisvad J.C."/>
            <person name="Goldman G.H."/>
            <person name="Houbraken J."/>
            <person name="Oakley B."/>
            <person name="Pocsi I."/>
            <person name="Scazzocchio C."/>
            <person name="Seiboth B."/>
            <person name="vanKuyk P.A."/>
            <person name="Wortman J."/>
            <person name="Dyer P.S."/>
            <person name="Grigoriev I.V."/>
        </authorList>
    </citation>
    <scope>NUCLEOTIDE SEQUENCE [LARGE SCALE GENOMIC DNA]</scope>
    <source>
        <strain evidence="9">ATCC 16872 / CBS 172.66 / WB 5094</strain>
    </source>
</reference>
<evidence type="ECO:0000256" key="6">
    <source>
        <dbReference type="SAM" id="Phobius"/>
    </source>
</evidence>
<dbReference type="PROSITE" id="PS50850">
    <property type="entry name" value="MFS"/>
    <property type="match status" value="1"/>
</dbReference>
<dbReference type="InterPro" id="IPR036259">
    <property type="entry name" value="MFS_trans_sf"/>
</dbReference>
<dbReference type="Proteomes" id="UP000184546">
    <property type="component" value="Unassembled WGS sequence"/>
</dbReference>
<feature type="transmembrane region" description="Helical" evidence="6">
    <location>
        <begin position="441"/>
        <end position="464"/>
    </location>
</feature>
<evidence type="ECO:0000313" key="9">
    <source>
        <dbReference type="Proteomes" id="UP000184546"/>
    </source>
</evidence>
<dbReference type="OrthoDB" id="2985014at2759"/>
<evidence type="ECO:0000256" key="5">
    <source>
        <dbReference type="ARBA" id="ARBA00023136"/>
    </source>
</evidence>
<dbReference type="Pfam" id="PF07690">
    <property type="entry name" value="MFS_1"/>
    <property type="match status" value="1"/>
</dbReference>
<dbReference type="Gene3D" id="1.20.1250.20">
    <property type="entry name" value="MFS general substrate transporter like domains"/>
    <property type="match status" value="1"/>
</dbReference>
<comment type="subcellular location">
    <subcellularLocation>
        <location evidence="1">Membrane</location>
        <topology evidence="1">Multi-pass membrane protein</topology>
    </subcellularLocation>
</comment>
<evidence type="ECO:0000313" key="8">
    <source>
        <dbReference type="EMBL" id="OJK02249.1"/>
    </source>
</evidence>